<dbReference type="InterPro" id="IPR007604">
    <property type="entry name" value="CP2"/>
</dbReference>
<keyword evidence="1" id="KW-0238">DNA-binding</keyword>
<protein>
    <recommendedName>
        <fullName evidence="2">Grh/CP2 DB domain-containing protein</fullName>
    </recommendedName>
</protein>
<feature type="domain" description="Grh/CP2 DB" evidence="2">
    <location>
        <begin position="48"/>
        <end position="107"/>
    </location>
</feature>
<reference evidence="3 4" key="1">
    <citation type="submission" date="2021-06" db="EMBL/GenBank/DDBJ databases">
        <authorList>
            <person name="Palmer J.M."/>
        </authorList>
    </citation>
    <scope>NUCLEOTIDE SEQUENCE [LARGE SCALE GENOMIC DNA]</scope>
    <source>
        <strain evidence="3 4">XR_2019</strain>
        <tissue evidence="3">Muscle</tissue>
    </source>
</reference>
<accession>A0ABV0VUL9</accession>
<gene>
    <name evidence="3" type="ORF">XENORESO_022165</name>
</gene>
<proteinExistence type="predicted"/>
<evidence type="ECO:0000313" key="3">
    <source>
        <dbReference type="EMBL" id="MEQ2260669.1"/>
    </source>
</evidence>
<organism evidence="3 4">
    <name type="scientific">Xenotaenia resolanae</name>
    <dbReference type="NCBI Taxonomy" id="208358"/>
    <lineage>
        <taxon>Eukaryota</taxon>
        <taxon>Metazoa</taxon>
        <taxon>Chordata</taxon>
        <taxon>Craniata</taxon>
        <taxon>Vertebrata</taxon>
        <taxon>Euteleostomi</taxon>
        <taxon>Actinopterygii</taxon>
        <taxon>Neopterygii</taxon>
        <taxon>Teleostei</taxon>
        <taxon>Neoteleostei</taxon>
        <taxon>Acanthomorphata</taxon>
        <taxon>Ovalentaria</taxon>
        <taxon>Atherinomorphae</taxon>
        <taxon>Cyprinodontiformes</taxon>
        <taxon>Goodeidae</taxon>
        <taxon>Xenotaenia</taxon>
    </lineage>
</organism>
<evidence type="ECO:0000256" key="1">
    <source>
        <dbReference type="PROSITE-ProRule" id="PRU01313"/>
    </source>
</evidence>
<evidence type="ECO:0000259" key="2">
    <source>
        <dbReference type="PROSITE" id="PS51968"/>
    </source>
</evidence>
<dbReference type="Proteomes" id="UP001444071">
    <property type="component" value="Unassembled WGS sequence"/>
</dbReference>
<evidence type="ECO:0000313" key="4">
    <source>
        <dbReference type="Proteomes" id="UP001444071"/>
    </source>
</evidence>
<comment type="subcellular location">
    <subcellularLocation>
        <location evidence="1">Nucleus</location>
    </subcellularLocation>
</comment>
<feature type="non-terminal residue" evidence="3">
    <location>
        <position position="1"/>
    </location>
</feature>
<keyword evidence="4" id="KW-1185">Reference proteome</keyword>
<dbReference type="PROSITE" id="PS51968">
    <property type="entry name" value="GRH_CP2_DB"/>
    <property type="match status" value="1"/>
</dbReference>
<dbReference type="EMBL" id="JAHRIM010011006">
    <property type="protein sequence ID" value="MEQ2260669.1"/>
    <property type="molecule type" value="Genomic_DNA"/>
</dbReference>
<keyword evidence="1" id="KW-0539">Nucleus</keyword>
<name>A0ABV0VUL9_9TELE</name>
<sequence length="107" mass="11966">ADTELENMLFCHPQPESYHQHSTNYIREALAPFLKNEEARLRAASGVQRSPFQYVLCAATSPAVKQQEETLSYLNQVSAFLVCRRSLNPPFPLRGWGASLGQLGTIT</sequence>
<comment type="caution">
    <text evidence="3">The sequence shown here is derived from an EMBL/GenBank/DDBJ whole genome shotgun (WGS) entry which is preliminary data.</text>
</comment>